<comment type="caution">
    <text evidence="8">The sequence shown here is derived from an EMBL/GenBank/DDBJ whole genome shotgun (WGS) entry which is preliminary data.</text>
</comment>
<dbReference type="PROSITE" id="PS51918">
    <property type="entry name" value="RADICAL_SAM"/>
    <property type="match status" value="1"/>
</dbReference>
<dbReference type="AlphaFoldDB" id="N6YR99"/>
<dbReference type="SFLD" id="SFLDS00029">
    <property type="entry name" value="Radical_SAM"/>
    <property type="match status" value="1"/>
</dbReference>
<dbReference type="InterPro" id="IPR026332">
    <property type="entry name" value="HutW"/>
</dbReference>
<dbReference type="GO" id="GO:0051539">
    <property type="term" value="F:4 iron, 4 sulfur cluster binding"/>
    <property type="evidence" value="ECO:0007669"/>
    <property type="project" value="TreeGrafter"/>
</dbReference>
<keyword evidence="2" id="KW-0949">S-adenosyl-L-methionine</keyword>
<dbReference type="EMBL" id="AMXE01000094">
    <property type="protein sequence ID" value="ENO84753.1"/>
    <property type="molecule type" value="Genomic_DNA"/>
</dbReference>
<dbReference type="Gene3D" id="3.20.20.70">
    <property type="entry name" value="Aldolase class I"/>
    <property type="match status" value="1"/>
</dbReference>
<keyword evidence="5" id="KW-0411">Iron-sulfur</keyword>
<evidence type="ECO:0000259" key="7">
    <source>
        <dbReference type="PROSITE" id="PS51918"/>
    </source>
</evidence>
<sequence>MSLADLMVPFERRTLHPWMSRNVRPIAEPDQVYPALLHTTAPRMAYLHVPFCANHCLFCGFYRNKSNEEAMADYTDRLIDEIALDGARAGMQGAPVEAVFFGGGTPSALSARDLNRILEALREHLPLTPDCEITIEGRVAGFDDERVDACIEGGANRFSIGIQTFDTALRRRMGRKASKEEAVDFLAGLVARRRAVIVCDLIYGLPVQSDEMWRRDVALCEEIGLDGVDLYCLALHAGSPLALSIDKGALPQAADHEAAQRRYREGGDILDAAGWTRISQAHWRRSECERNRYNNATKRGADCLAFGAGAGGMLAGHRFMQEGNAETYQARVAAGEKPLGAMLAPAPHHRACGWVMESLEDGTLDLQALEGVVEAGFAAALEPLFAHWAGQGLVSREQSSLCLTVSGRYWYNNIAAQLFMLIGAYIDGPRAAAAVHPDGHAAGMPRPLSFPSKPQGHPHEQRSHHP</sequence>
<keyword evidence="9" id="KW-1185">Reference proteome</keyword>
<dbReference type="eggNOG" id="COG0635">
    <property type="taxonomic scope" value="Bacteria"/>
</dbReference>
<evidence type="ECO:0000256" key="4">
    <source>
        <dbReference type="ARBA" id="ARBA00023004"/>
    </source>
</evidence>
<dbReference type="GO" id="GO:0046872">
    <property type="term" value="F:metal ion binding"/>
    <property type="evidence" value="ECO:0007669"/>
    <property type="project" value="UniProtKB-KW"/>
</dbReference>
<dbReference type="InterPro" id="IPR006638">
    <property type="entry name" value="Elp3/MiaA/NifB-like_rSAM"/>
</dbReference>
<dbReference type="InterPro" id="IPR058240">
    <property type="entry name" value="rSAM_sf"/>
</dbReference>
<evidence type="ECO:0000256" key="1">
    <source>
        <dbReference type="ARBA" id="ARBA00001966"/>
    </source>
</evidence>
<dbReference type="Pfam" id="PF04055">
    <property type="entry name" value="Radical_SAM"/>
    <property type="match status" value="1"/>
</dbReference>
<dbReference type="SUPFAM" id="SSF102114">
    <property type="entry name" value="Radical SAM enzymes"/>
    <property type="match status" value="1"/>
</dbReference>
<keyword evidence="4" id="KW-0408">Iron</keyword>
<feature type="domain" description="Radical SAM core" evidence="7">
    <location>
        <begin position="37"/>
        <end position="268"/>
    </location>
</feature>
<organism evidence="8 9">
    <name type="scientific">Thauera linaloolentis (strain DSM 12138 / JCM 21573 / CCUG 41526 / CIP 105981 / IAM 15112 / NBRC 102519 / 47Lol)</name>
    <dbReference type="NCBI Taxonomy" id="1123367"/>
    <lineage>
        <taxon>Bacteria</taxon>
        <taxon>Pseudomonadati</taxon>
        <taxon>Pseudomonadota</taxon>
        <taxon>Betaproteobacteria</taxon>
        <taxon>Rhodocyclales</taxon>
        <taxon>Zoogloeaceae</taxon>
        <taxon>Thauera</taxon>
    </lineage>
</organism>
<dbReference type="Proteomes" id="UP000013232">
    <property type="component" value="Unassembled WGS sequence"/>
</dbReference>
<dbReference type="PANTHER" id="PTHR13932">
    <property type="entry name" value="COPROPORPHYRINIGEN III OXIDASE"/>
    <property type="match status" value="1"/>
</dbReference>
<evidence type="ECO:0000256" key="3">
    <source>
        <dbReference type="ARBA" id="ARBA00022723"/>
    </source>
</evidence>
<feature type="compositionally biased region" description="Basic and acidic residues" evidence="6">
    <location>
        <begin position="457"/>
        <end position="466"/>
    </location>
</feature>
<accession>N6YR99</accession>
<evidence type="ECO:0000313" key="9">
    <source>
        <dbReference type="Proteomes" id="UP000013232"/>
    </source>
</evidence>
<dbReference type="InterPro" id="IPR013785">
    <property type="entry name" value="Aldolase_TIM"/>
</dbReference>
<dbReference type="InterPro" id="IPR007197">
    <property type="entry name" value="rSAM"/>
</dbReference>
<dbReference type="GO" id="GO:0005737">
    <property type="term" value="C:cytoplasm"/>
    <property type="evidence" value="ECO:0007669"/>
    <property type="project" value="TreeGrafter"/>
</dbReference>
<feature type="region of interest" description="Disordered" evidence="6">
    <location>
        <begin position="442"/>
        <end position="466"/>
    </location>
</feature>
<dbReference type="InterPro" id="IPR034505">
    <property type="entry name" value="Coproporphyrinogen-III_oxidase"/>
</dbReference>
<evidence type="ECO:0000256" key="2">
    <source>
        <dbReference type="ARBA" id="ARBA00022691"/>
    </source>
</evidence>
<keyword evidence="3" id="KW-0479">Metal-binding</keyword>
<dbReference type="GO" id="GO:0006779">
    <property type="term" value="P:porphyrin-containing compound biosynthetic process"/>
    <property type="evidence" value="ECO:0007669"/>
    <property type="project" value="TreeGrafter"/>
</dbReference>
<evidence type="ECO:0000256" key="5">
    <source>
        <dbReference type="ARBA" id="ARBA00023014"/>
    </source>
</evidence>
<evidence type="ECO:0000313" key="8">
    <source>
        <dbReference type="EMBL" id="ENO84753.1"/>
    </source>
</evidence>
<reference evidence="8 9" key="1">
    <citation type="submission" date="2012-09" db="EMBL/GenBank/DDBJ databases">
        <title>Draft Genome Sequences of 6 Strains from Genus Thauera.</title>
        <authorList>
            <person name="Liu B."/>
            <person name="Shapleigh J.P."/>
            <person name="Frostegard A.H."/>
        </authorList>
    </citation>
    <scope>NUCLEOTIDE SEQUENCE [LARGE SCALE GENOMIC DNA]</scope>
    <source>
        <strain evidence="9">47Lol / DSM 12138</strain>
    </source>
</reference>
<dbReference type="NCBIfam" id="TIGR04107">
    <property type="entry name" value="rSAM_HutW"/>
    <property type="match status" value="1"/>
</dbReference>
<dbReference type="SFLD" id="SFLDF00311">
    <property type="entry name" value="heme_degradation_proteins_(Hut"/>
    <property type="match status" value="1"/>
</dbReference>
<protein>
    <submittedName>
        <fullName evidence="8">Coproporphyrinogen III oxidase</fullName>
    </submittedName>
</protein>
<name>N6YR99_THAL4</name>
<evidence type="ECO:0000256" key="6">
    <source>
        <dbReference type="SAM" id="MobiDB-lite"/>
    </source>
</evidence>
<comment type="cofactor">
    <cofactor evidence="1">
        <name>[4Fe-4S] cluster</name>
        <dbReference type="ChEBI" id="CHEBI:49883"/>
    </cofactor>
</comment>
<dbReference type="SMART" id="SM00729">
    <property type="entry name" value="Elp3"/>
    <property type="match status" value="1"/>
</dbReference>
<gene>
    <name evidence="8" type="ORF">C666_16680</name>
</gene>
<proteinExistence type="predicted"/>
<dbReference type="STRING" id="1123367.GCA_000621305_03397"/>
<dbReference type="PANTHER" id="PTHR13932:SF9">
    <property type="entry name" value="COPROPORPHYRINOGEN III OXIDASE"/>
    <property type="match status" value="1"/>
</dbReference>
<dbReference type="SFLD" id="SFLDG01082">
    <property type="entry name" value="B12-binding_domain_containing"/>
    <property type="match status" value="1"/>
</dbReference>
<dbReference type="SFLD" id="SFLDG01065">
    <property type="entry name" value="anaerobic_coproporphyrinogen-I"/>
    <property type="match status" value="1"/>
</dbReference>
<dbReference type="GO" id="GO:0003824">
    <property type="term" value="F:catalytic activity"/>
    <property type="evidence" value="ECO:0007669"/>
    <property type="project" value="InterPro"/>
</dbReference>
<dbReference type="CDD" id="cd01335">
    <property type="entry name" value="Radical_SAM"/>
    <property type="match status" value="1"/>
</dbReference>